<reference evidence="3 4" key="1">
    <citation type="submission" date="2016-10" db="EMBL/GenBank/DDBJ databases">
        <authorList>
            <person name="de Groot N.N."/>
        </authorList>
    </citation>
    <scope>NUCLEOTIDE SEQUENCE [LARGE SCALE GENOMIC DNA]</scope>
    <source>
        <strain evidence="3 4">NLAE-zl-G419</strain>
    </source>
</reference>
<dbReference type="Proteomes" id="UP000182135">
    <property type="component" value="Unassembled WGS sequence"/>
</dbReference>
<dbReference type="EMBL" id="FOOE01000005">
    <property type="protein sequence ID" value="SFF65429.1"/>
    <property type="molecule type" value="Genomic_DNA"/>
</dbReference>
<dbReference type="RefSeq" id="WP_074844845.1">
    <property type="nucleotide sequence ID" value="NZ_BAAACD010000045.1"/>
</dbReference>
<dbReference type="SUPFAM" id="SSF56300">
    <property type="entry name" value="Metallo-dependent phosphatases"/>
    <property type="match status" value="1"/>
</dbReference>
<dbReference type="Gene3D" id="3.60.21.10">
    <property type="match status" value="1"/>
</dbReference>
<dbReference type="AlphaFoldDB" id="A0A1I2KGL0"/>
<evidence type="ECO:0000256" key="1">
    <source>
        <dbReference type="ARBA" id="ARBA00005662"/>
    </source>
</evidence>
<dbReference type="Pfam" id="PF09587">
    <property type="entry name" value="PGA_cap"/>
    <property type="match status" value="1"/>
</dbReference>
<accession>A0A1I2KGL0</accession>
<dbReference type="STRING" id="1529.SAMN04487885_105146"/>
<sequence length="404" mass="45512">MKKYIKVFSVIGFLILGAATGYAYTNQLYKEKDEIKAELPNDEDTITLTSVGNIIFHQSQIDGAKEGKSYDFSKSFEYVKDVLSDSDIAVGTLETVFAGGGNYSGFPLFNTPDEALGDIKNSGIDIVNYGHNHIVDKGIAAIKRTIELTEKQGLQYIGVRKDTSSKKYLISEADGVKIGFMSYVYETPTQKGKKTINSLPISKEIEGIVNTFNYKELSKLYEDMKNNMASMKRDGAQFIVLEIHWGNEYDTKPSQYQKDIAKKANELGVDLVLGAHPHVIQPCELIKGKTKNTLVTYSQGNFLSNQCYEELKNRLTEDGYILKINLKKGNEVKIQDYEIIPTWVYREEKEKGLFTHRVIPIDEAVKNKERFNLTDEAISRVKTSIADTEKILGEDTENVIKVID</sequence>
<dbReference type="PANTHER" id="PTHR33393">
    <property type="entry name" value="POLYGLUTAMINE SYNTHESIS ACCESSORY PROTEIN RV0574C-RELATED"/>
    <property type="match status" value="1"/>
</dbReference>
<proteinExistence type="inferred from homology"/>
<gene>
    <name evidence="3" type="ORF">SAMN04487885_105146</name>
</gene>
<dbReference type="InterPro" id="IPR052169">
    <property type="entry name" value="CW_Biosynth-Accessory"/>
</dbReference>
<evidence type="ECO:0000259" key="2">
    <source>
        <dbReference type="SMART" id="SM00854"/>
    </source>
</evidence>
<dbReference type="PANTHER" id="PTHR33393:SF12">
    <property type="entry name" value="CAPSULE BIOSYNTHESIS PROTEIN CAPA"/>
    <property type="match status" value="1"/>
</dbReference>
<dbReference type="CDD" id="cd07381">
    <property type="entry name" value="MPP_CapA"/>
    <property type="match status" value="1"/>
</dbReference>
<organism evidence="3 4">
    <name type="scientific">Clostridium cadaveris</name>
    <dbReference type="NCBI Taxonomy" id="1529"/>
    <lineage>
        <taxon>Bacteria</taxon>
        <taxon>Bacillati</taxon>
        <taxon>Bacillota</taxon>
        <taxon>Clostridia</taxon>
        <taxon>Eubacteriales</taxon>
        <taxon>Clostridiaceae</taxon>
        <taxon>Clostridium</taxon>
    </lineage>
</organism>
<dbReference type="InterPro" id="IPR029052">
    <property type="entry name" value="Metallo-depent_PP-like"/>
</dbReference>
<comment type="similarity">
    <text evidence="1">Belongs to the CapA family.</text>
</comment>
<dbReference type="GeneID" id="90543897"/>
<dbReference type="InterPro" id="IPR019079">
    <property type="entry name" value="Capsule_synth_CapA"/>
</dbReference>
<dbReference type="eggNOG" id="COG2843">
    <property type="taxonomic scope" value="Bacteria"/>
</dbReference>
<evidence type="ECO:0000313" key="4">
    <source>
        <dbReference type="Proteomes" id="UP000182135"/>
    </source>
</evidence>
<name>A0A1I2KGL0_9CLOT</name>
<dbReference type="SMART" id="SM00854">
    <property type="entry name" value="PGA_cap"/>
    <property type="match status" value="1"/>
</dbReference>
<protein>
    <submittedName>
        <fullName evidence="3">Poly-gamma-glutamate synthesis protein (Capsule biosynthesis protein)</fullName>
    </submittedName>
</protein>
<feature type="domain" description="Capsule synthesis protein CapA" evidence="2">
    <location>
        <begin position="47"/>
        <end position="306"/>
    </location>
</feature>
<keyword evidence="4" id="KW-1185">Reference proteome</keyword>
<evidence type="ECO:0000313" key="3">
    <source>
        <dbReference type="EMBL" id="SFF65429.1"/>
    </source>
</evidence>